<proteinExistence type="predicted"/>
<name>A0A645HDT9_9ZZZZ</name>
<dbReference type="AlphaFoldDB" id="A0A645HDT9"/>
<sequence>MVERKTDFLAIASRKHQGTGFDFRQSQINSVSRISFNLSECLVPLPVNLESPRLPQDPIRVLVSGNISEGSSVGGEQPGRLQITCHRQKNVAGLLEFVSKKLVRFHDPVAREHHRGMVGPQISKDDIKGNGLGALLS</sequence>
<reference evidence="1" key="1">
    <citation type="submission" date="2019-08" db="EMBL/GenBank/DDBJ databases">
        <authorList>
            <person name="Kucharzyk K."/>
            <person name="Murdoch R.W."/>
            <person name="Higgins S."/>
            <person name="Loffler F."/>
        </authorList>
    </citation>
    <scope>NUCLEOTIDE SEQUENCE</scope>
</reference>
<dbReference type="EMBL" id="VSSQ01091681">
    <property type="protein sequence ID" value="MPN37181.1"/>
    <property type="molecule type" value="Genomic_DNA"/>
</dbReference>
<gene>
    <name evidence="1" type="ORF">SDC9_184697</name>
</gene>
<accession>A0A645HDT9</accession>
<organism evidence="1">
    <name type="scientific">bioreactor metagenome</name>
    <dbReference type="NCBI Taxonomy" id="1076179"/>
    <lineage>
        <taxon>unclassified sequences</taxon>
        <taxon>metagenomes</taxon>
        <taxon>ecological metagenomes</taxon>
    </lineage>
</organism>
<comment type="caution">
    <text evidence="1">The sequence shown here is derived from an EMBL/GenBank/DDBJ whole genome shotgun (WGS) entry which is preliminary data.</text>
</comment>
<protein>
    <submittedName>
        <fullName evidence="1">Uncharacterized protein</fullName>
    </submittedName>
</protein>
<evidence type="ECO:0000313" key="1">
    <source>
        <dbReference type="EMBL" id="MPN37181.1"/>
    </source>
</evidence>